<accession>A0A553JSP2</accession>
<dbReference type="Proteomes" id="UP000318126">
    <property type="component" value="Unassembled WGS sequence"/>
</dbReference>
<reference evidence="4" key="1">
    <citation type="submission" date="2019-07" db="EMBL/GenBank/DDBJ databases">
        <title>Shewanella sp. YLB-08 draft genomic sequence.</title>
        <authorList>
            <person name="Yu L."/>
        </authorList>
    </citation>
    <scope>NUCLEOTIDE SEQUENCE [LARGE SCALE GENOMIC DNA]</scope>
    <source>
        <strain evidence="4">JCM 20706</strain>
    </source>
</reference>
<dbReference type="InterPro" id="IPR002491">
    <property type="entry name" value="ABC_transptr_periplasmic_BD"/>
</dbReference>
<feature type="chain" id="PRO_5022051115" evidence="1">
    <location>
        <begin position="26"/>
        <end position="311"/>
    </location>
</feature>
<dbReference type="PANTHER" id="PTHR30535">
    <property type="entry name" value="VITAMIN B12-BINDING PROTEIN"/>
    <property type="match status" value="1"/>
</dbReference>
<dbReference type="EMBL" id="VKGK01000004">
    <property type="protein sequence ID" value="TRY15473.1"/>
    <property type="molecule type" value="Genomic_DNA"/>
</dbReference>
<dbReference type="Gene3D" id="3.40.50.1980">
    <property type="entry name" value="Nitrogenase molybdenum iron protein domain"/>
    <property type="match status" value="2"/>
</dbReference>
<comment type="caution">
    <text evidence="3">The sequence shown here is derived from an EMBL/GenBank/DDBJ whole genome shotgun (WGS) entry which is preliminary data.</text>
</comment>
<dbReference type="PROSITE" id="PS50983">
    <property type="entry name" value="FE_B12_PBP"/>
    <property type="match status" value="1"/>
</dbReference>
<dbReference type="OrthoDB" id="9797736at2"/>
<proteinExistence type="predicted"/>
<dbReference type="RefSeq" id="WP_143563511.1">
    <property type="nucleotide sequence ID" value="NZ_BMPL01000009.1"/>
</dbReference>
<name>A0A553JSP2_SHEHA</name>
<feature type="domain" description="Fe/B12 periplasmic-binding" evidence="2">
    <location>
        <begin position="48"/>
        <end position="308"/>
    </location>
</feature>
<keyword evidence="1" id="KW-0732">Signal</keyword>
<protein>
    <submittedName>
        <fullName evidence="3">ABC transporter substrate-binding protein</fullName>
    </submittedName>
</protein>
<keyword evidence="4" id="KW-1185">Reference proteome</keyword>
<organism evidence="3 4">
    <name type="scientific">Shewanella hanedai</name>
    <name type="common">Alteromonas hanedai</name>
    <dbReference type="NCBI Taxonomy" id="25"/>
    <lineage>
        <taxon>Bacteria</taxon>
        <taxon>Pseudomonadati</taxon>
        <taxon>Pseudomonadota</taxon>
        <taxon>Gammaproteobacteria</taxon>
        <taxon>Alteromonadales</taxon>
        <taxon>Shewanellaceae</taxon>
        <taxon>Shewanella</taxon>
    </lineage>
</organism>
<feature type="signal peptide" evidence="1">
    <location>
        <begin position="1"/>
        <end position="25"/>
    </location>
</feature>
<evidence type="ECO:0000313" key="3">
    <source>
        <dbReference type="EMBL" id="TRY15473.1"/>
    </source>
</evidence>
<dbReference type="InterPro" id="IPR050902">
    <property type="entry name" value="ABC_Transporter_SBP"/>
</dbReference>
<dbReference type="PANTHER" id="PTHR30535:SF4">
    <property type="entry name" value="HEMIN-BINDING PERIPLASMIC PROTEIN HMUT"/>
    <property type="match status" value="1"/>
</dbReference>
<evidence type="ECO:0000313" key="4">
    <source>
        <dbReference type="Proteomes" id="UP000318126"/>
    </source>
</evidence>
<evidence type="ECO:0000256" key="1">
    <source>
        <dbReference type="SAM" id="SignalP"/>
    </source>
</evidence>
<dbReference type="SUPFAM" id="SSF53807">
    <property type="entry name" value="Helical backbone' metal receptor"/>
    <property type="match status" value="1"/>
</dbReference>
<dbReference type="Pfam" id="PF01497">
    <property type="entry name" value="Peripla_BP_2"/>
    <property type="match status" value="1"/>
</dbReference>
<dbReference type="AlphaFoldDB" id="A0A553JSP2"/>
<gene>
    <name evidence="3" type="ORF">FN961_05290</name>
</gene>
<sequence>MSDPKKSKLSALIPPSILTSTLLWAGLTAALATNVSAHDSAQHTETNRLVSAGAGMTELVLALDAGTELVAVDSTSLIPEELTTVEKLGYHRMLSAEGILALDPNLVLGTDAMGPETTLEVLRGADVKVVKLTGAETAEQLLNNIDTLGKLLDRETQAESLKFRVAQSFDSIKQKRADLANSGKVPSILFMLLQDGRPVRVGGEGTAADIIIKLAGGKNIANFMGYKSLSQEGILSLQPDLILVSSRSEKEQISSATKVLKQMPLLLHTPAGKHKMIQTLQSQALLGGLGLSSIDAADKLATDLIEIQKRY</sequence>
<evidence type="ECO:0000259" key="2">
    <source>
        <dbReference type="PROSITE" id="PS50983"/>
    </source>
</evidence>